<organism evidence="1 2">
    <name type="scientific">Avena sativa</name>
    <name type="common">Oat</name>
    <dbReference type="NCBI Taxonomy" id="4498"/>
    <lineage>
        <taxon>Eukaryota</taxon>
        <taxon>Viridiplantae</taxon>
        <taxon>Streptophyta</taxon>
        <taxon>Embryophyta</taxon>
        <taxon>Tracheophyta</taxon>
        <taxon>Spermatophyta</taxon>
        <taxon>Magnoliopsida</taxon>
        <taxon>Liliopsida</taxon>
        <taxon>Poales</taxon>
        <taxon>Poaceae</taxon>
        <taxon>BOP clade</taxon>
        <taxon>Pooideae</taxon>
        <taxon>Poodae</taxon>
        <taxon>Poeae</taxon>
        <taxon>Poeae Chloroplast Group 1 (Aveneae type)</taxon>
        <taxon>Aveninae</taxon>
        <taxon>Avena</taxon>
    </lineage>
</organism>
<reference evidence="1" key="2">
    <citation type="submission" date="2025-09" db="UniProtKB">
        <authorList>
            <consortium name="EnsemblPlants"/>
        </authorList>
    </citation>
    <scope>IDENTIFICATION</scope>
</reference>
<proteinExistence type="predicted"/>
<dbReference type="EnsemblPlants" id="AVESA.00010b.r2.5DG0978000.1">
    <property type="protein sequence ID" value="AVESA.00010b.r2.5DG0978000.1.CDS"/>
    <property type="gene ID" value="AVESA.00010b.r2.5DG0978000"/>
</dbReference>
<protein>
    <submittedName>
        <fullName evidence="1">Uncharacterized protein</fullName>
    </submittedName>
</protein>
<reference evidence="1" key="1">
    <citation type="submission" date="2021-05" db="EMBL/GenBank/DDBJ databases">
        <authorList>
            <person name="Scholz U."/>
            <person name="Mascher M."/>
            <person name="Fiebig A."/>
        </authorList>
    </citation>
    <scope>NUCLEOTIDE SEQUENCE [LARGE SCALE GENOMIC DNA]</scope>
</reference>
<sequence length="202" mass="21642">MATGRDARGGDGGGGGGVDGDQGRRKKVELLQEAIHGLLEENRVKQQTDGEGNGSMVPRDQEEDLLLSSLLSKLNALETDVDLDSAGELNSSHQDLESTKEVGLGDIAKDLNKIKRQNMITHILLGTVIVMTAVWQFNEVSFLLAVQKKLSNPFKYLGDIIKGSLKREGKQTIEASPLPPVGAPDVNRTDLPMLAIGNSDGS</sequence>
<evidence type="ECO:0000313" key="1">
    <source>
        <dbReference type="EnsemblPlants" id="AVESA.00010b.r2.5DG0978000.1.CDS"/>
    </source>
</evidence>
<accession>A0ACD5YIY9</accession>
<evidence type="ECO:0000313" key="2">
    <source>
        <dbReference type="Proteomes" id="UP001732700"/>
    </source>
</evidence>
<keyword evidence="2" id="KW-1185">Reference proteome</keyword>
<dbReference type="Proteomes" id="UP001732700">
    <property type="component" value="Chromosome 5D"/>
</dbReference>
<name>A0ACD5YIY9_AVESA</name>